<organism evidence="2 3">
    <name type="scientific">Propionibacterium acidifaciens F0233</name>
    <dbReference type="NCBI Taxonomy" id="553198"/>
    <lineage>
        <taxon>Bacteria</taxon>
        <taxon>Bacillati</taxon>
        <taxon>Actinomycetota</taxon>
        <taxon>Actinomycetes</taxon>
        <taxon>Propionibacteriales</taxon>
        <taxon>Propionibacteriaceae</taxon>
        <taxon>Propionibacterium</taxon>
    </lineage>
</organism>
<comment type="caution">
    <text evidence="2">The sequence shown here is derived from an EMBL/GenBank/DDBJ whole genome shotgun (WGS) entry which is preliminary data.</text>
</comment>
<dbReference type="Gene3D" id="3.40.50.10150">
    <property type="entry name" value="B12-dependent dehydatase associated subunit"/>
    <property type="match status" value="1"/>
</dbReference>
<proteinExistence type="predicted"/>
<dbReference type="Proteomes" id="UP000017052">
    <property type="component" value="Unassembled WGS sequence"/>
</dbReference>
<evidence type="ECO:0000313" key="2">
    <source>
        <dbReference type="EMBL" id="ERK54724.1"/>
    </source>
</evidence>
<gene>
    <name evidence="2" type="ORF">HMPREF0682_1599</name>
</gene>
<dbReference type="InterPro" id="IPR010254">
    <property type="entry name" value="B12-dep_deHydtase_bsu"/>
</dbReference>
<feature type="compositionally biased region" description="Low complexity" evidence="1">
    <location>
        <begin position="37"/>
        <end position="59"/>
    </location>
</feature>
<protein>
    <submittedName>
        <fullName evidence="2">Glycerol dehydratase, medium subunit</fullName>
    </submittedName>
</protein>
<keyword evidence="3" id="KW-1185">Reference proteome</keyword>
<sequence>MSTMDEKTLRSIIEQVVDELTAGRGVEAAPAATATAVAEPVATGSGTGGATSPAAGTSADDGEELVVTEDGPAQRGTDPREVVIALAPAFGGAMQRTIIGLPHADVIREVCAGIEEEGLSHRFIRIFRTADVGFIAHDAAEYSGSGVGIGIQSRGTTVIHQKDLPPLSNLELFSQAPLIDLETFRAIGRNAARYAKGESPDPVPVRNDQMARPKYQAIAALFHIKEAGLCDLRKKPQALRVEYREEKPWTPRS</sequence>
<accession>U2QEV3</accession>
<reference evidence="2" key="1">
    <citation type="submission" date="2013-08" db="EMBL/GenBank/DDBJ databases">
        <authorList>
            <person name="Durkin A.S."/>
            <person name="Haft D.R."/>
            <person name="McCorrison J."/>
            <person name="Torralba M."/>
            <person name="Gillis M."/>
            <person name="Haft D.H."/>
            <person name="Methe B."/>
            <person name="Sutton G."/>
            <person name="Nelson K.E."/>
        </authorList>
    </citation>
    <scope>NUCLEOTIDE SEQUENCE [LARGE SCALE GENOMIC DNA]</scope>
    <source>
        <strain evidence="2">F0233</strain>
    </source>
</reference>
<dbReference type="NCBIfam" id="NF011616">
    <property type="entry name" value="PRK15042.1"/>
    <property type="match status" value="1"/>
</dbReference>
<dbReference type="InterPro" id="IPR003208">
    <property type="entry name" value="Dehydtase/Dehydtase_re"/>
</dbReference>
<feature type="region of interest" description="Disordered" evidence="1">
    <location>
        <begin position="37"/>
        <end position="63"/>
    </location>
</feature>
<evidence type="ECO:0000313" key="3">
    <source>
        <dbReference type="Proteomes" id="UP000017052"/>
    </source>
</evidence>
<evidence type="ECO:0000256" key="1">
    <source>
        <dbReference type="SAM" id="MobiDB-lite"/>
    </source>
</evidence>
<dbReference type="SUPFAM" id="SSF52968">
    <property type="entry name" value="B12-dependent dehydatase associated subunit"/>
    <property type="match status" value="1"/>
</dbReference>
<name>U2QEV3_9ACTN</name>
<dbReference type="EMBL" id="ACVN02000207">
    <property type="protein sequence ID" value="ERK54724.1"/>
    <property type="molecule type" value="Genomic_DNA"/>
</dbReference>
<dbReference type="AlphaFoldDB" id="U2QEV3"/>
<dbReference type="Pfam" id="PF02288">
    <property type="entry name" value="Dehydratase_MU"/>
    <property type="match status" value="1"/>
</dbReference>